<reference evidence="2 3" key="1">
    <citation type="journal article" date="2015" name="Nature">
        <title>rRNA introns, odd ribosomes, and small enigmatic genomes across a large radiation of phyla.</title>
        <authorList>
            <person name="Brown C.T."/>
            <person name="Hug L.A."/>
            <person name="Thomas B.C."/>
            <person name="Sharon I."/>
            <person name="Castelle C.J."/>
            <person name="Singh A."/>
            <person name="Wilkins M.J."/>
            <person name="Williams K.H."/>
            <person name="Banfield J.F."/>
        </authorList>
    </citation>
    <scope>NUCLEOTIDE SEQUENCE [LARGE SCALE GENOMIC DNA]</scope>
</reference>
<evidence type="ECO:0000313" key="2">
    <source>
        <dbReference type="EMBL" id="KKR64599.1"/>
    </source>
</evidence>
<gene>
    <name evidence="2" type="ORF">UU02_C0006G0006</name>
</gene>
<proteinExistence type="predicted"/>
<accession>A0A0G0SIH7</accession>
<comment type="caution">
    <text evidence="2">The sequence shown here is derived from an EMBL/GenBank/DDBJ whole genome shotgun (WGS) entry which is preliminary data.</text>
</comment>
<dbReference type="CDD" id="cd03801">
    <property type="entry name" value="GT4_PimA-like"/>
    <property type="match status" value="1"/>
</dbReference>
<dbReference type="AlphaFoldDB" id="A0A0G0SIH7"/>
<dbReference type="Pfam" id="PF13439">
    <property type="entry name" value="Glyco_transf_4"/>
    <property type="match status" value="1"/>
</dbReference>
<protein>
    <submittedName>
        <fullName evidence="2">Glycosyltransferase, group 1 family protein</fullName>
    </submittedName>
</protein>
<dbReference type="Proteomes" id="UP000034293">
    <property type="component" value="Unassembled WGS sequence"/>
</dbReference>
<dbReference type="InterPro" id="IPR028098">
    <property type="entry name" value="Glyco_trans_4-like_N"/>
</dbReference>
<dbReference type="Gene3D" id="3.40.50.2000">
    <property type="entry name" value="Glycogen Phosphorylase B"/>
    <property type="match status" value="1"/>
</dbReference>
<keyword evidence="2" id="KW-0808">Transferase</keyword>
<evidence type="ECO:0000313" key="3">
    <source>
        <dbReference type="Proteomes" id="UP000034293"/>
    </source>
</evidence>
<evidence type="ECO:0000259" key="1">
    <source>
        <dbReference type="Pfam" id="PF13439"/>
    </source>
</evidence>
<name>A0A0G0SIH7_9BACT</name>
<dbReference type="EMBL" id="LBZA01000006">
    <property type="protein sequence ID" value="KKR64599.1"/>
    <property type="molecule type" value="Genomic_DNA"/>
</dbReference>
<dbReference type="SUPFAM" id="SSF53756">
    <property type="entry name" value="UDP-Glycosyltransferase/glycogen phosphorylase"/>
    <property type="match status" value="1"/>
</dbReference>
<sequence>MKILFISHYKWPHVGGVEKHVYELSKRLKVKGNGIKVISEEDIKQPHIKFLGLIYVWFWMFRNRKLIEDADIVHCHDVFIWYLPFRFLYPKKPVYTTFHGWEGIWPIPWKNIFLKKLAAKLSWGSIAVGKYIEKYYGIKVNKIIYGGTLILHSIKVEIGKTSIVFVGRLEKDTGILGFLKWLNKNPKHVVDFVGDGVLREKCEKYGTIHGFTDPTPFYKQAKYCVPGGYLAALEASSYGCELKLFWNNKIKRDYWKMSPFIGKDVVAWAKKQTWNKLADEYLNLYNSI</sequence>
<organism evidence="2 3">
    <name type="scientific">Candidatus Woesebacteria bacterium GW2011_GWA1_40_43</name>
    <dbReference type="NCBI Taxonomy" id="1618553"/>
    <lineage>
        <taxon>Bacteria</taxon>
        <taxon>Candidatus Woeseibacteriota</taxon>
    </lineage>
</organism>
<feature type="domain" description="Glycosyltransferase subfamily 4-like N-terminal" evidence="1">
    <location>
        <begin position="14"/>
        <end position="135"/>
    </location>
</feature>
<dbReference type="GO" id="GO:0016740">
    <property type="term" value="F:transferase activity"/>
    <property type="evidence" value="ECO:0007669"/>
    <property type="project" value="UniProtKB-KW"/>
</dbReference>